<dbReference type="InterPro" id="IPR043129">
    <property type="entry name" value="ATPase_NBD"/>
</dbReference>
<evidence type="ECO:0000313" key="5">
    <source>
        <dbReference type="Proteomes" id="UP000273643"/>
    </source>
</evidence>
<comment type="caution">
    <text evidence="4">The sequence shown here is derived from an EMBL/GenBank/DDBJ whole genome shotgun (WGS) entry which is preliminary data.</text>
</comment>
<dbReference type="EMBL" id="RJUK01000003">
    <property type="protein sequence ID" value="ROQ18002.1"/>
    <property type="molecule type" value="Genomic_DNA"/>
</dbReference>
<protein>
    <submittedName>
        <fullName evidence="4">Exopolyphosphatase/guanosine-5'-triphosphate, 3'-diphosphate pyrophosphatase</fullName>
    </submittedName>
</protein>
<dbReference type="OrthoDB" id="9793035at2"/>
<feature type="domain" description="Ppx/GppA phosphatase N-terminal" evidence="2">
    <location>
        <begin position="28"/>
        <end position="307"/>
    </location>
</feature>
<accession>A0A3N1NH19</accession>
<evidence type="ECO:0000259" key="2">
    <source>
        <dbReference type="Pfam" id="PF02541"/>
    </source>
</evidence>
<sequence length="501" mass="55445">MFNLSRLFGARASHIAAIDLGSNSFHMIVARWENDQLTLLDKLRDPVRLGWGLTEDGRLDDEARDRAMACLDRFGERLRDYPSRSVRIVGTKTLRSIEDSSAFLGDAQSRLGHPVEIISGEEEARLVYLGVAHCIAPGEGRRMVVDIGGGSTEVILGQGMLPELKESLSMGCVALTKRFFYDGKVTDKLIKKARLACQQEIAPVLDRFIDQGWQEVLGASGTIKAAAKVCEQNGWTDGTITIEGLKKIIKAYQDHGKLDLNLKGLSSDRESVFLGGVIVLTSIFESLGIEKMLAADWALREGLLYDLKGRLENRDIRQESVDALAKRFHVNIPKADQVEQTARVLLDQVAEAWGMDNVEAGKLLGWAARLYPVGLDISHTDYHKHSAYIIDNVDLAGCSKAEQAQLAALALAHRKRFPLKKFPMDNTELVLLAMVLRLAVIFNRAQKKTDNPPIQFSVQKQILTLSVPGQWVESNPLTLADLETEAGYVKDIGYQLDIVAV</sequence>
<dbReference type="SUPFAM" id="SSF53067">
    <property type="entry name" value="Actin-like ATPase domain"/>
    <property type="match status" value="2"/>
</dbReference>
<dbReference type="InterPro" id="IPR030673">
    <property type="entry name" value="PyroPPase_GppA_Ppx"/>
</dbReference>
<dbReference type="InterPro" id="IPR003695">
    <property type="entry name" value="Ppx_GppA_N"/>
</dbReference>
<evidence type="ECO:0000259" key="3">
    <source>
        <dbReference type="Pfam" id="PF21447"/>
    </source>
</evidence>
<dbReference type="AlphaFoldDB" id="A0A3N1NH19"/>
<evidence type="ECO:0000256" key="1">
    <source>
        <dbReference type="ARBA" id="ARBA00022801"/>
    </source>
</evidence>
<dbReference type="Gene3D" id="3.30.420.150">
    <property type="entry name" value="Exopolyphosphatase. Domain 2"/>
    <property type="match status" value="1"/>
</dbReference>
<feature type="domain" description="Ppx/GppA phosphatase C-terminal" evidence="3">
    <location>
        <begin position="316"/>
        <end position="485"/>
    </location>
</feature>
<dbReference type="GO" id="GO:0004309">
    <property type="term" value="F:exopolyphosphatase activity"/>
    <property type="evidence" value="ECO:0007669"/>
    <property type="project" value="TreeGrafter"/>
</dbReference>
<keyword evidence="5" id="KW-1185">Reference proteome</keyword>
<dbReference type="CDD" id="cd24053">
    <property type="entry name" value="ASKHA_NBD_EcPPX-GppA-like"/>
    <property type="match status" value="1"/>
</dbReference>
<dbReference type="Gene3D" id="1.10.3210.10">
    <property type="entry name" value="Hypothetical protein af1432"/>
    <property type="match status" value="1"/>
</dbReference>
<dbReference type="InterPro" id="IPR048950">
    <property type="entry name" value="Ppx_GppA_C"/>
</dbReference>
<dbReference type="PANTHER" id="PTHR30005">
    <property type="entry name" value="EXOPOLYPHOSPHATASE"/>
    <property type="match status" value="1"/>
</dbReference>
<dbReference type="FunFam" id="3.30.420.40:FF:000023">
    <property type="entry name" value="Guanosine-5'-triphosphate,3'-diphosphate pyrophosphatase"/>
    <property type="match status" value="1"/>
</dbReference>
<dbReference type="Proteomes" id="UP000273643">
    <property type="component" value="Unassembled WGS sequence"/>
</dbReference>
<gene>
    <name evidence="4" type="ORF">EDC38_2974</name>
</gene>
<dbReference type="GO" id="GO:0006798">
    <property type="term" value="P:polyphosphate catabolic process"/>
    <property type="evidence" value="ECO:0007669"/>
    <property type="project" value="TreeGrafter"/>
</dbReference>
<evidence type="ECO:0000313" key="4">
    <source>
        <dbReference type="EMBL" id="ROQ18002.1"/>
    </source>
</evidence>
<reference evidence="4 5" key="1">
    <citation type="submission" date="2018-11" db="EMBL/GenBank/DDBJ databases">
        <title>Genomic Encyclopedia of Type Strains, Phase IV (KMG-IV): sequencing the most valuable type-strain genomes for metagenomic binning, comparative biology and taxonomic classification.</title>
        <authorList>
            <person name="Goeker M."/>
        </authorList>
    </citation>
    <scope>NUCLEOTIDE SEQUENCE [LARGE SCALE GENOMIC DNA]</scope>
    <source>
        <strain evidence="4 5">DSM 16974</strain>
    </source>
</reference>
<dbReference type="Pfam" id="PF21447">
    <property type="entry name" value="Ppx-GppA_III"/>
    <property type="match status" value="1"/>
</dbReference>
<dbReference type="Pfam" id="PF02541">
    <property type="entry name" value="Ppx-GppA"/>
    <property type="match status" value="1"/>
</dbReference>
<dbReference type="SUPFAM" id="SSF109604">
    <property type="entry name" value="HD-domain/PDEase-like"/>
    <property type="match status" value="1"/>
</dbReference>
<dbReference type="PANTHER" id="PTHR30005:SF14">
    <property type="entry name" value="EXOPOLYPHOSPHATASE"/>
    <property type="match status" value="1"/>
</dbReference>
<keyword evidence="1" id="KW-0378">Hydrolase</keyword>
<name>A0A3N1NH19_9GAMM</name>
<dbReference type="Gene3D" id="3.30.420.40">
    <property type="match status" value="1"/>
</dbReference>
<proteinExistence type="predicted"/>
<dbReference type="PIRSF" id="PIRSF001267">
    <property type="entry name" value="Pyrophosphatase_GppA_Ppx"/>
    <property type="match status" value="1"/>
</dbReference>
<organism evidence="4 5">
    <name type="scientific">Marinimicrobium koreense</name>
    <dbReference type="NCBI Taxonomy" id="306545"/>
    <lineage>
        <taxon>Bacteria</taxon>
        <taxon>Pseudomonadati</taxon>
        <taxon>Pseudomonadota</taxon>
        <taxon>Gammaproteobacteria</taxon>
        <taxon>Cellvibrionales</taxon>
        <taxon>Cellvibrionaceae</taxon>
        <taxon>Marinimicrobium</taxon>
    </lineage>
</organism>
<dbReference type="InterPro" id="IPR050273">
    <property type="entry name" value="GppA/Ppx_hydrolase"/>
</dbReference>
<dbReference type="RefSeq" id="WP_123639338.1">
    <property type="nucleotide sequence ID" value="NZ_RJUK01000003.1"/>
</dbReference>